<evidence type="ECO:0000313" key="3">
    <source>
        <dbReference type="Proteomes" id="UP000324222"/>
    </source>
</evidence>
<feature type="region of interest" description="Disordered" evidence="1">
    <location>
        <begin position="26"/>
        <end position="54"/>
    </location>
</feature>
<gene>
    <name evidence="2" type="ORF">E2C01_088254</name>
</gene>
<feature type="compositionally biased region" description="Polar residues" evidence="1">
    <location>
        <begin position="26"/>
        <end position="38"/>
    </location>
</feature>
<dbReference type="AlphaFoldDB" id="A0A5B7JA91"/>
<sequence>MKEVYKIKLNHKTKFEEYCPRPSLTYKTSRSTGQSTNSEWHRPRVLEPQTVPEPPGCQIYSQAYLSTHRPADTKIHLSSKYQVFIWRKS</sequence>
<evidence type="ECO:0000313" key="2">
    <source>
        <dbReference type="EMBL" id="MPC93132.1"/>
    </source>
</evidence>
<dbReference type="EMBL" id="VSRR010093715">
    <property type="protein sequence ID" value="MPC93132.1"/>
    <property type="molecule type" value="Genomic_DNA"/>
</dbReference>
<accession>A0A5B7JA91</accession>
<reference evidence="2 3" key="1">
    <citation type="submission" date="2019-05" db="EMBL/GenBank/DDBJ databases">
        <title>Another draft genome of Portunus trituberculatus and its Hox gene families provides insights of decapod evolution.</title>
        <authorList>
            <person name="Jeong J.-H."/>
            <person name="Song I."/>
            <person name="Kim S."/>
            <person name="Choi T."/>
            <person name="Kim D."/>
            <person name="Ryu S."/>
            <person name="Kim W."/>
        </authorList>
    </citation>
    <scope>NUCLEOTIDE SEQUENCE [LARGE SCALE GENOMIC DNA]</scope>
    <source>
        <tissue evidence="2">Muscle</tissue>
    </source>
</reference>
<protein>
    <submittedName>
        <fullName evidence="2">Uncharacterized protein</fullName>
    </submittedName>
</protein>
<dbReference type="Proteomes" id="UP000324222">
    <property type="component" value="Unassembled WGS sequence"/>
</dbReference>
<name>A0A5B7JA91_PORTR</name>
<proteinExistence type="predicted"/>
<keyword evidence="3" id="KW-1185">Reference proteome</keyword>
<organism evidence="2 3">
    <name type="scientific">Portunus trituberculatus</name>
    <name type="common">Swimming crab</name>
    <name type="synonym">Neptunus trituberculatus</name>
    <dbReference type="NCBI Taxonomy" id="210409"/>
    <lineage>
        <taxon>Eukaryota</taxon>
        <taxon>Metazoa</taxon>
        <taxon>Ecdysozoa</taxon>
        <taxon>Arthropoda</taxon>
        <taxon>Crustacea</taxon>
        <taxon>Multicrustacea</taxon>
        <taxon>Malacostraca</taxon>
        <taxon>Eumalacostraca</taxon>
        <taxon>Eucarida</taxon>
        <taxon>Decapoda</taxon>
        <taxon>Pleocyemata</taxon>
        <taxon>Brachyura</taxon>
        <taxon>Eubrachyura</taxon>
        <taxon>Portunoidea</taxon>
        <taxon>Portunidae</taxon>
        <taxon>Portuninae</taxon>
        <taxon>Portunus</taxon>
    </lineage>
</organism>
<evidence type="ECO:0000256" key="1">
    <source>
        <dbReference type="SAM" id="MobiDB-lite"/>
    </source>
</evidence>
<comment type="caution">
    <text evidence="2">The sequence shown here is derived from an EMBL/GenBank/DDBJ whole genome shotgun (WGS) entry which is preliminary data.</text>
</comment>